<organism evidence="3 4">
    <name type="scientific">Rhodoblastus acidophilus</name>
    <name type="common">Rhodopseudomonas acidophila</name>
    <dbReference type="NCBI Taxonomy" id="1074"/>
    <lineage>
        <taxon>Bacteria</taxon>
        <taxon>Pseudomonadati</taxon>
        <taxon>Pseudomonadota</taxon>
        <taxon>Alphaproteobacteria</taxon>
        <taxon>Hyphomicrobiales</taxon>
        <taxon>Rhodoblastaceae</taxon>
        <taxon>Rhodoblastus</taxon>
    </lineage>
</organism>
<name>A0A212SA78_RHOAC</name>
<dbReference type="SUPFAM" id="SSF53448">
    <property type="entry name" value="Nucleotide-diphospho-sugar transferases"/>
    <property type="match status" value="2"/>
</dbReference>
<keyword evidence="4" id="KW-1185">Reference proteome</keyword>
<evidence type="ECO:0000313" key="3">
    <source>
        <dbReference type="EMBL" id="SNB82262.1"/>
    </source>
</evidence>
<dbReference type="InterPro" id="IPR001173">
    <property type="entry name" value="Glyco_trans_2-like"/>
</dbReference>
<evidence type="ECO:0000256" key="1">
    <source>
        <dbReference type="SAM" id="Coils"/>
    </source>
</evidence>
<protein>
    <submittedName>
        <fullName evidence="3">Glycosyltransferase like family 2</fullName>
    </submittedName>
</protein>
<accession>A0A212SA78</accession>
<dbReference type="EMBL" id="FYDG01000019">
    <property type="protein sequence ID" value="SNB82262.1"/>
    <property type="molecule type" value="Genomic_DNA"/>
</dbReference>
<proteinExistence type="predicted"/>
<feature type="domain" description="Glycosyltransferase 2-like" evidence="2">
    <location>
        <begin position="227"/>
        <end position="344"/>
    </location>
</feature>
<evidence type="ECO:0000259" key="2">
    <source>
        <dbReference type="Pfam" id="PF00535"/>
    </source>
</evidence>
<keyword evidence="3" id="KW-0808">Transferase</keyword>
<dbReference type="PANTHER" id="PTHR22916:SF3">
    <property type="entry name" value="UDP-GLCNAC:BETAGAL BETA-1,3-N-ACETYLGLUCOSAMINYLTRANSFERASE-LIKE PROTEIN 1"/>
    <property type="match status" value="1"/>
</dbReference>
<dbReference type="CDD" id="cd00761">
    <property type="entry name" value="Glyco_tranf_GTA_type"/>
    <property type="match status" value="1"/>
</dbReference>
<keyword evidence="1" id="KW-0175">Coiled coil</keyword>
<feature type="coiled-coil region" evidence="1">
    <location>
        <begin position="11"/>
        <end position="45"/>
    </location>
</feature>
<dbReference type="Proteomes" id="UP000198418">
    <property type="component" value="Unassembled WGS sequence"/>
</dbReference>
<sequence>MESSLPSSFELARLQSERNALAAERDSLMKEREELAGRLSALAQDAARLGQDRDRHGAAFDEIVDLYNRLRASGAWPVVRLLRSVRRRVDRMGRIAAAEIARPREQIRPPAENEVAYASAFLQAKEAKGLFNAGWYGAQPLAASCRFIQEPLPVGLAPQARLKYERDSAHIAKKYPMLSDDWISYRLCNLEMIDRTLGAVAQPEFRKSAPNPSFSFVSFFQAKACFAQLARSIAQVAQDWSDDKVEWIILNNDPSTSDAELMALAPASIAQWTRIIGVKQKTGVSAGLNMALKAARHDWILPIDIQDLILPDALTILTHYIKTFDRCRFISAGAVDMDEDNGVLRYRRHEASANQIHRAGMIAGHLNAIRRDLFTDKGFFDERFDLSYDHEFALRIAKDENILLIPEYLHGYRWSRERRRAHKTAWQNVVTQHLTGMLPNRADVDRAKTPPVLDIDRARPIRTGATIVRSQGSRPDLFAETLASIEQQQFPVTPIVVAHGDGATYAKVRDLCARLGSKAVVLHAGEPGRLRGYPCNVGLDYIRAHADRFDFVSFLDDDDIYYPNFARRLADALQFARADLVYSQANRREPWREHEMGPELFPAACLVASNFITNSCFALRTEALLRSDVRFAENMEYLEDWDFLIALLRKGLRFAPLFETLSEFRIFSDGNTEQKKFPDLFETCHQICCDNGRKAAKDLGLPSFYESLLAFNFDRRPPLDDRSTERILSARALFEAEWLGATA</sequence>
<dbReference type="AlphaFoldDB" id="A0A212SA78"/>
<dbReference type="InterPro" id="IPR029044">
    <property type="entry name" value="Nucleotide-diphossugar_trans"/>
</dbReference>
<dbReference type="Pfam" id="PF00535">
    <property type="entry name" value="Glycos_transf_2"/>
    <property type="match status" value="1"/>
</dbReference>
<dbReference type="PANTHER" id="PTHR22916">
    <property type="entry name" value="GLYCOSYLTRANSFERASE"/>
    <property type="match status" value="1"/>
</dbReference>
<dbReference type="Gene3D" id="3.90.550.10">
    <property type="entry name" value="Spore Coat Polysaccharide Biosynthesis Protein SpsA, Chain A"/>
    <property type="match status" value="2"/>
</dbReference>
<gene>
    <name evidence="3" type="ORF">SAMN06265338_11914</name>
</gene>
<reference evidence="4" key="1">
    <citation type="submission" date="2017-06" db="EMBL/GenBank/DDBJ databases">
        <authorList>
            <person name="Varghese N."/>
            <person name="Submissions S."/>
        </authorList>
    </citation>
    <scope>NUCLEOTIDE SEQUENCE [LARGE SCALE GENOMIC DNA]</scope>
    <source>
        <strain evidence="4">DSM 137</strain>
    </source>
</reference>
<evidence type="ECO:0000313" key="4">
    <source>
        <dbReference type="Proteomes" id="UP000198418"/>
    </source>
</evidence>
<dbReference type="GO" id="GO:0016758">
    <property type="term" value="F:hexosyltransferase activity"/>
    <property type="evidence" value="ECO:0007669"/>
    <property type="project" value="UniProtKB-ARBA"/>
</dbReference>